<dbReference type="PANTHER" id="PTHR47786">
    <property type="entry name" value="ALPHA-1,4-GLUCAN:MALTOSE-1-PHOSPHATE MALTOSYLTRANSFERASE"/>
    <property type="match status" value="1"/>
</dbReference>
<dbReference type="PANTHER" id="PTHR47786:SF2">
    <property type="entry name" value="GLYCOSYL HYDROLASE FAMILY 13 CATALYTIC DOMAIN-CONTAINING PROTEIN"/>
    <property type="match status" value="1"/>
</dbReference>
<comment type="similarity">
    <text evidence="6">Belongs to the glycosyl hydrolase 13 family. GlgE subfamily.</text>
</comment>
<dbReference type="InterPro" id="IPR049171">
    <property type="entry name" value="GLGE_C"/>
</dbReference>
<comment type="catalytic activity">
    <reaction evidence="5 6">
        <text>alpha-maltose 1-phosphate + [(1-&gt;4)-alpha-D-glucosyl](n) = [(1-&gt;4)-alpha-D-glucosyl](n+2) + phosphate</text>
        <dbReference type="Rhea" id="RHEA:42692"/>
        <dbReference type="Rhea" id="RHEA-COMP:9584"/>
        <dbReference type="Rhea" id="RHEA-COMP:10183"/>
        <dbReference type="ChEBI" id="CHEBI:15444"/>
        <dbReference type="ChEBI" id="CHEBI:43474"/>
        <dbReference type="ChEBI" id="CHEBI:63576"/>
        <dbReference type="EC" id="2.4.99.16"/>
    </reaction>
</comment>
<evidence type="ECO:0000313" key="8">
    <source>
        <dbReference type="EMBL" id="MBJ7604658.1"/>
    </source>
</evidence>
<evidence type="ECO:0000259" key="7">
    <source>
        <dbReference type="SMART" id="SM00642"/>
    </source>
</evidence>
<dbReference type="Pfam" id="PF11896">
    <property type="entry name" value="GlgE_dom_N_S"/>
    <property type="match status" value="1"/>
</dbReference>
<evidence type="ECO:0000313" key="9">
    <source>
        <dbReference type="Proteomes" id="UP000620075"/>
    </source>
</evidence>
<dbReference type="Gene3D" id="2.60.40.1180">
    <property type="entry name" value="Golgi alpha-mannosidase II"/>
    <property type="match status" value="1"/>
</dbReference>
<keyword evidence="3 6" id="KW-0808">Transferase</keyword>
<dbReference type="GO" id="GO:0004553">
    <property type="term" value="F:hydrolase activity, hydrolyzing O-glycosyl compounds"/>
    <property type="evidence" value="ECO:0007669"/>
    <property type="project" value="InterPro"/>
</dbReference>
<comment type="caution">
    <text evidence="8">The sequence shown here is derived from an EMBL/GenBank/DDBJ whole genome shotgun (WGS) entry which is preliminary data.</text>
</comment>
<feature type="binding site" evidence="6">
    <location>
        <begin position="514"/>
        <end position="515"/>
    </location>
    <ligand>
        <name>alpha-maltose 1-phosphate</name>
        <dbReference type="ChEBI" id="CHEBI:63576"/>
    </ligand>
</feature>
<dbReference type="GO" id="GO:0030979">
    <property type="term" value="P:alpha-glucan biosynthetic process"/>
    <property type="evidence" value="ECO:0007669"/>
    <property type="project" value="UniProtKB-UniRule"/>
</dbReference>
<evidence type="ECO:0000256" key="2">
    <source>
        <dbReference type="ARBA" id="ARBA00022676"/>
    </source>
</evidence>
<dbReference type="Gene3D" id="2.60.40.10">
    <property type="entry name" value="Immunoglobulins"/>
    <property type="match status" value="1"/>
</dbReference>
<evidence type="ECO:0000256" key="3">
    <source>
        <dbReference type="ARBA" id="ARBA00022679"/>
    </source>
</evidence>
<comment type="function">
    <text evidence="6">Maltosyltransferase that uses maltose 1-phosphate (M1P) as the sugar donor to elongate linear or branched alpha-(1-&gt;4)-glucans. Is involved in a branched alpha-glucan biosynthetic pathway from trehalose, together with TreS, Mak and GlgB.</text>
</comment>
<dbReference type="SUPFAM" id="SSF51445">
    <property type="entry name" value="(Trans)glycosidases"/>
    <property type="match status" value="1"/>
</dbReference>
<dbReference type="InterPro" id="IPR006047">
    <property type="entry name" value="GH13_cat_dom"/>
</dbReference>
<dbReference type="InterPro" id="IPR017853">
    <property type="entry name" value="GH"/>
</dbReference>
<proteinExistence type="inferred from homology"/>
<keyword evidence="2 6" id="KW-0328">Glycosyltransferase</keyword>
<feature type="binding site" evidence="6">
    <location>
        <position position="336"/>
    </location>
    <ligand>
        <name>alpha-maltose 1-phosphate</name>
        <dbReference type="ChEBI" id="CHEBI:63576"/>
    </ligand>
</feature>
<dbReference type="Pfam" id="PF21702">
    <property type="entry name" value="GLGE_C"/>
    <property type="match status" value="1"/>
</dbReference>
<dbReference type="EMBL" id="JAEKNQ010000064">
    <property type="protein sequence ID" value="MBJ7604658.1"/>
    <property type="molecule type" value="Genomic_DNA"/>
</dbReference>
<feature type="active site" description="Proton donor" evidence="6">
    <location>
        <position position="401"/>
    </location>
</feature>
<evidence type="ECO:0000256" key="1">
    <source>
        <dbReference type="ARBA" id="ARBA00011738"/>
    </source>
</evidence>
<dbReference type="EC" id="2.4.99.16" evidence="6"/>
<feature type="binding site" evidence="6">
    <location>
        <position position="373"/>
    </location>
    <ligand>
        <name>alpha-maltose 1-phosphate</name>
        <dbReference type="ChEBI" id="CHEBI:63576"/>
    </ligand>
</feature>
<organism evidence="8 9">
    <name type="scientific">Candidatus Dormiibacter inghamiae</name>
    <dbReference type="NCBI Taxonomy" id="3127013"/>
    <lineage>
        <taxon>Bacteria</taxon>
        <taxon>Bacillati</taxon>
        <taxon>Candidatus Dormiibacterota</taxon>
        <taxon>Candidatus Dormibacteria</taxon>
        <taxon>Candidatus Dormibacterales</taxon>
        <taxon>Candidatus Dormibacteraceae</taxon>
        <taxon>Candidatus Dormiibacter</taxon>
    </lineage>
</organism>
<dbReference type="GO" id="GO:0016758">
    <property type="term" value="F:hexosyltransferase activity"/>
    <property type="evidence" value="ECO:0007669"/>
    <property type="project" value="UniProtKB-UniRule"/>
</dbReference>
<feature type="domain" description="Glycosyl hydrolase family 13 catalytic" evidence="7">
    <location>
        <begin position="193"/>
        <end position="521"/>
    </location>
</feature>
<dbReference type="AlphaFoldDB" id="A0A934KKV7"/>
<dbReference type="InterPro" id="IPR013783">
    <property type="entry name" value="Ig-like_fold"/>
</dbReference>
<accession>A0A934KKV7</accession>
<feature type="binding site" evidence="6">
    <location>
        <position position="241"/>
    </location>
    <ligand>
        <name>alpha-maltose 1-phosphate</name>
        <dbReference type="ChEBI" id="CHEBI:63576"/>
    </ligand>
</feature>
<reference evidence="8 9" key="1">
    <citation type="submission" date="2020-10" db="EMBL/GenBank/DDBJ databases">
        <title>Ca. Dormibacterota MAGs.</title>
        <authorList>
            <person name="Montgomery K."/>
        </authorList>
    </citation>
    <scope>NUCLEOTIDE SEQUENCE [LARGE SCALE GENOMIC DNA]</scope>
    <source>
        <strain evidence="8">SC8811_S16_3</strain>
    </source>
</reference>
<evidence type="ECO:0000256" key="5">
    <source>
        <dbReference type="ARBA" id="ARBA00048735"/>
    </source>
</evidence>
<gene>
    <name evidence="6" type="primary">glgE</name>
    <name evidence="8" type="ORF">JF888_16005</name>
</gene>
<dbReference type="Pfam" id="PF00128">
    <property type="entry name" value="Alpha-amylase"/>
    <property type="match status" value="1"/>
</dbReference>
<name>A0A934KKV7_9BACT</name>
<dbReference type="InterPro" id="IPR026585">
    <property type="entry name" value="GlgE"/>
</dbReference>
<feature type="active site" description="Nucleophile" evidence="6">
    <location>
        <position position="372"/>
    </location>
</feature>
<dbReference type="Gene3D" id="3.20.20.80">
    <property type="entry name" value="Glycosidases"/>
    <property type="match status" value="1"/>
</dbReference>
<dbReference type="HAMAP" id="MF_02124">
    <property type="entry name" value="GlgE"/>
    <property type="match status" value="1"/>
</dbReference>
<feature type="site" description="Transition state stabilizer" evidence="6">
    <location>
        <position position="459"/>
    </location>
</feature>
<dbReference type="CDD" id="cd11344">
    <property type="entry name" value="AmyAc_GlgE_like"/>
    <property type="match status" value="1"/>
</dbReference>
<evidence type="ECO:0000256" key="6">
    <source>
        <dbReference type="HAMAP-Rule" id="MF_02124"/>
    </source>
</evidence>
<evidence type="ECO:0000256" key="4">
    <source>
        <dbReference type="ARBA" id="ARBA00023277"/>
    </source>
</evidence>
<dbReference type="SMART" id="SM00642">
    <property type="entry name" value="Aamy"/>
    <property type="match status" value="1"/>
</dbReference>
<sequence>MGQAVIENVTPEIDAGRFPIKRVLGESVRVEADVFADGHDVVAARVLHRPAGDKDWRQAPMRPLGNDRWWAAFHVDQLGGHHYTVQAWVDHFQTWLRDLRSRLEAGQDLSVDLRIGAALVGEAADRARGEAAAQLKQFARQLATGGGVEHALEPRLAELMQQQPPDQRFATDYERELAISVDPELARFSAWYEMFPRSAAVEPGQHGTLRDVERQLPYVAGMGFDILYLPPIHPIGSQYRKGPNNNVAAVAGDVGSPWAIGGTEGGHKAVHPKLGTLADFRHLVAEADRHGLKVALDIAFQASPDHPYVKDHPEWFQHRPDGTIQYAENPPKRYQDIYPFDFNCADWRELWRELCGIFEFWVEQGVSVFRVDNPHTKPFQFWEWTIGCLKAKHPELIFLAEAFTRPKLMYRLAKLGFNQSYTYFAWRDTASELREYMTELTRREASQFFRPSFWPNTPDILTEALQVGGRNANALRLVLAATLTASYGIFGPAFELADNRPLSVGREDYLDSEKYQVRHWDRQAPRSLRHLIARVNRIRREHPALQQDRTLRFLATDNERLLAYAKTAADGSDPMIIVVNLDPRWRQSGWVELPAQTPPGRPEVLVRDELNSDLYVWNSVRWNYIELDPANSPAHILSVDARLRPEN</sequence>
<dbReference type="Gene3D" id="1.20.58.80">
    <property type="entry name" value="Phosphotransferase system, lactose/cellobiose-type IIA subunit"/>
    <property type="match status" value="1"/>
</dbReference>
<protein>
    <recommendedName>
        <fullName evidence="6">Alpha-1,4-glucan:maltose-1-phosphate maltosyltransferase</fullName>
        <shortName evidence="6">GMPMT</shortName>
        <ecNumber evidence="6">2.4.99.16</ecNumber>
    </recommendedName>
    <alternativeName>
        <fullName evidence="6">(1-&gt;4)-alpha-D-glucan:maltose-1-phosphate alpha-D-maltosyltransferase</fullName>
    </alternativeName>
</protein>
<feature type="binding site" evidence="6">
    <location>
        <position position="301"/>
    </location>
    <ligand>
        <name>alpha-maltose 1-phosphate</name>
        <dbReference type="ChEBI" id="CHEBI:63576"/>
    </ligand>
</feature>
<keyword evidence="4 6" id="KW-0119">Carbohydrate metabolism</keyword>
<dbReference type="InterPro" id="IPR013780">
    <property type="entry name" value="Glyco_hydro_b"/>
</dbReference>
<dbReference type="Proteomes" id="UP000620075">
    <property type="component" value="Unassembled WGS sequence"/>
</dbReference>
<comment type="subunit">
    <text evidence="1 6">Homodimer.</text>
</comment>
<dbReference type="InterPro" id="IPR021828">
    <property type="entry name" value="GlgE_dom_N/S"/>
</dbReference>